<comment type="caution">
    <text evidence="1">The sequence shown here is derived from an EMBL/GenBank/DDBJ whole genome shotgun (WGS) entry which is preliminary data.</text>
</comment>
<sequence length="64" mass="7924">MGYHRWLDGNHRFRFQRTLFDGTEEFREAPQQTQGPNRVVKRYSAFIINGFRFHTKYCERLRRT</sequence>
<gene>
    <name evidence="1" type="ORF">J1N35_033226</name>
</gene>
<protein>
    <submittedName>
        <fullName evidence="1">Uncharacterized protein</fullName>
    </submittedName>
</protein>
<evidence type="ECO:0000313" key="2">
    <source>
        <dbReference type="Proteomes" id="UP000828251"/>
    </source>
</evidence>
<organism evidence="1 2">
    <name type="scientific">Gossypium stocksii</name>
    <dbReference type="NCBI Taxonomy" id="47602"/>
    <lineage>
        <taxon>Eukaryota</taxon>
        <taxon>Viridiplantae</taxon>
        <taxon>Streptophyta</taxon>
        <taxon>Embryophyta</taxon>
        <taxon>Tracheophyta</taxon>
        <taxon>Spermatophyta</taxon>
        <taxon>Magnoliopsida</taxon>
        <taxon>eudicotyledons</taxon>
        <taxon>Gunneridae</taxon>
        <taxon>Pentapetalae</taxon>
        <taxon>rosids</taxon>
        <taxon>malvids</taxon>
        <taxon>Malvales</taxon>
        <taxon>Malvaceae</taxon>
        <taxon>Malvoideae</taxon>
        <taxon>Gossypium</taxon>
    </lineage>
</organism>
<dbReference type="EMBL" id="JAIQCV010000010">
    <property type="protein sequence ID" value="KAH1055161.1"/>
    <property type="molecule type" value="Genomic_DNA"/>
</dbReference>
<keyword evidence="2" id="KW-1185">Reference proteome</keyword>
<reference evidence="1 2" key="1">
    <citation type="journal article" date="2021" name="Plant Biotechnol. J.">
        <title>Multi-omics assisted identification of the key and species-specific regulatory components of drought-tolerant mechanisms in Gossypium stocksii.</title>
        <authorList>
            <person name="Yu D."/>
            <person name="Ke L."/>
            <person name="Zhang D."/>
            <person name="Wu Y."/>
            <person name="Sun Y."/>
            <person name="Mei J."/>
            <person name="Sun J."/>
            <person name="Sun Y."/>
        </authorList>
    </citation>
    <scope>NUCLEOTIDE SEQUENCE [LARGE SCALE GENOMIC DNA]</scope>
    <source>
        <strain evidence="2">cv. E1</strain>
        <tissue evidence="1">Leaf</tissue>
    </source>
</reference>
<evidence type="ECO:0000313" key="1">
    <source>
        <dbReference type="EMBL" id="KAH1055161.1"/>
    </source>
</evidence>
<dbReference type="Proteomes" id="UP000828251">
    <property type="component" value="Unassembled WGS sequence"/>
</dbReference>
<name>A0A9D3ZN53_9ROSI</name>
<accession>A0A9D3ZN53</accession>
<proteinExistence type="predicted"/>
<dbReference type="AlphaFoldDB" id="A0A9D3ZN53"/>